<dbReference type="InterPro" id="IPR036754">
    <property type="entry name" value="YbaK/aa-tRNA-synt-asso_dom_sf"/>
</dbReference>
<name>A0A402AJ52_9CHLR</name>
<evidence type="ECO:0000313" key="1">
    <source>
        <dbReference type="EMBL" id="GCE19085.1"/>
    </source>
</evidence>
<dbReference type="Proteomes" id="UP000287188">
    <property type="component" value="Unassembled WGS sequence"/>
</dbReference>
<sequence>MAKKVRTQAMRVLDAQKIPYTVHLFPDTIHNAEEVATRIGLPASQVFKTLVVLREDAPMPIHCW</sequence>
<dbReference type="AlphaFoldDB" id="A0A402AJ52"/>
<comment type="caution">
    <text evidence="1">The sequence shown here is derived from an EMBL/GenBank/DDBJ whole genome shotgun (WGS) entry which is preliminary data.</text>
</comment>
<evidence type="ECO:0008006" key="3">
    <source>
        <dbReference type="Google" id="ProtNLM"/>
    </source>
</evidence>
<gene>
    <name evidence="1" type="ORF">KDK_28850</name>
</gene>
<proteinExistence type="predicted"/>
<dbReference type="OrthoDB" id="9809296at2"/>
<organism evidence="1 2">
    <name type="scientific">Dictyobacter kobayashii</name>
    <dbReference type="NCBI Taxonomy" id="2014872"/>
    <lineage>
        <taxon>Bacteria</taxon>
        <taxon>Bacillati</taxon>
        <taxon>Chloroflexota</taxon>
        <taxon>Ktedonobacteria</taxon>
        <taxon>Ktedonobacterales</taxon>
        <taxon>Dictyobacteraceae</taxon>
        <taxon>Dictyobacter</taxon>
    </lineage>
</organism>
<reference evidence="2" key="1">
    <citation type="submission" date="2018-12" db="EMBL/GenBank/DDBJ databases">
        <title>Tengunoibacter tsumagoiensis gen. nov., sp. nov., Dictyobacter kobayashii sp. nov., D. alpinus sp. nov., and D. joshuensis sp. nov. and description of Dictyobacteraceae fam. nov. within the order Ktedonobacterales isolated from Tengu-no-mugimeshi.</title>
        <authorList>
            <person name="Wang C.M."/>
            <person name="Zheng Y."/>
            <person name="Sakai Y."/>
            <person name="Toyoda A."/>
            <person name="Minakuchi Y."/>
            <person name="Abe K."/>
            <person name="Yokota A."/>
            <person name="Yabe S."/>
        </authorList>
    </citation>
    <scope>NUCLEOTIDE SEQUENCE [LARGE SCALE GENOMIC DNA]</scope>
    <source>
        <strain evidence="2">Uno11</strain>
    </source>
</reference>
<dbReference type="GO" id="GO:0002161">
    <property type="term" value="F:aminoacyl-tRNA deacylase activity"/>
    <property type="evidence" value="ECO:0007669"/>
    <property type="project" value="InterPro"/>
</dbReference>
<accession>A0A402AJ52</accession>
<evidence type="ECO:0000313" key="2">
    <source>
        <dbReference type="Proteomes" id="UP000287188"/>
    </source>
</evidence>
<dbReference type="SUPFAM" id="SSF55826">
    <property type="entry name" value="YbaK/ProRS associated domain"/>
    <property type="match status" value="1"/>
</dbReference>
<protein>
    <recommendedName>
        <fullName evidence="3">YbaK/aminoacyl-tRNA synthetase-associated domain-containing protein</fullName>
    </recommendedName>
</protein>
<dbReference type="EMBL" id="BIFS01000001">
    <property type="protein sequence ID" value="GCE19085.1"/>
    <property type="molecule type" value="Genomic_DNA"/>
</dbReference>
<dbReference type="RefSeq" id="WP_126550863.1">
    <property type="nucleotide sequence ID" value="NZ_BIFS01000001.1"/>
</dbReference>
<dbReference type="Gene3D" id="3.90.960.10">
    <property type="entry name" value="YbaK/aminoacyl-tRNA synthetase-associated domain"/>
    <property type="match status" value="1"/>
</dbReference>
<keyword evidence="2" id="KW-1185">Reference proteome</keyword>